<comment type="caution">
    <text evidence="2">The sequence shown here is derived from an EMBL/GenBank/DDBJ whole genome shotgun (WGS) entry which is preliminary data.</text>
</comment>
<protein>
    <submittedName>
        <fullName evidence="2">FkbM family methyltransferase</fullName>
    </submittedName>
</protein>
<dbReference type="OrthoDB" id="9814604at2"/>
<dbReference type="InterPro" id="IPR006342">
    <property type="entry name" value="FkbM_mtfrase"/>
</dbReference>
<dbReference type="SUPFAM" id="SSF53335">
    <property type="entry name" value="S-adenosyl-L-methionine-dependent methyltransferases"/>
    <property type="match status" value="1"/>
</dbReference>
<keyword evidence="2" id="KW-0489">Methyltransferase</keyword>
<dbReference type="RefSeq" id="WP_090960818.1">
    <property type="nucleotide sequence ID" value="NZ_FOOA01000003.1"/>
</dbReference>
<dbReference type="GO" id="GO:0008168">
    <property type="term" value="F:methyltransferase activity"/>
    <property type="evidence" value="ECO:0007669"/>
    <property type="project" value="UniProtKB-KW"/>
</dbReference>
<dbReference type="InterPro" id="IPR029063">
    <property type="entry name" value="SAM-dependent_MTases_sf"/>
</dbReference>
<dbReference type="PANTHER" id="PTHR34203:SF15">
    <property type="entry name" value="SLL1173 PROTEIN"/>
    <property type="match status" value="1"/>
</dbReference>
<dbReference type="EMBL" id="JACIDO010000003">
    <property type="protein sequence ID" value="MBB3935706.1"/>
    <property type="molecule type" value="Genomic_DNA"/>
</dbReference>
<dbReference type="Gene3D" id="3.40.50.150">
    <property type="entry name" value="Vaccinia Virus protein VP39"/>
    <property type="match status" value="1"/>
</dbReference>
<organism evidence="2 3">
    <name type="scientific">Aureimonas phyllosphaerae</name>
    <dbReference type="NCBI Taxonomy" id="1166078"/>
    <lineage>
        <taxon>Bacteria</taxon>
        <taxon>Pseudomonadati</taxon>
        <taxon>Pseudomonadota</taxon>
        <taxon>Alphaproteobacteria</taxon>
        <taxon>Hyphomicrobiales</taxon>
        <taxon>Aurantimonadaceae</taxon>
        <taxon>Aureimonas</taxon>
    </lineage>
</organism>
<keyword evidence="2" id="KW-0808">Transferase</keyword>
<feature type="domain" description="Methyltransferase FkbM" evidence="1">
    <location>
        <begin position="50"/>
        <end position="182"/>
    </location>
</feature>
<dbReference type="InterPro" id="IPR052514">
    <property type="entry name" value="SAM-dependent_MTase"/>
</dbReference>
<name>A0A7W6BPH5_9HYPH</name>
<gene>
    <name evidence="2" type="ORF">GGR05_001850</name>
</gene>
<keyword evidence="3" id="KW-1185">Reference proteome</keyword>
<dbReference type="GO" id="GO:0032259">
    <property type="term" value="P:methylation"/>
    <property type="evidence" value="ECO:0007669"/>
    <property type="project" value="UniProtKB-KW"/>
</dbReference>
<proteinExistence type="predicted"/>
<evidence type="ECO:0000259" key="1">
    <source>
        <dbReference type="Pfam" id="PF05050"/>
    </source>
</evidence>
<dbReference type="PANTHER" id="PTHR34203">
    <property type="entry name" value="METHYLTRANSFERASE, FKBM FAMILY PROTEIN"/>
    <property type="match status" value="1"/>
</dbReference>
<reference evidence="2 3" key="1">
    <citation type="submission" date="2020-08" db="EMBL/GenBank/DDBJ databases">
        <title>Genomic Encyclopedia of Type Strains, Phase IV (KMG-IV): sequencing the most valuable type-strain genomes for metagenomic binning, comparative biology and taxonomic classification.</title>
        <authorList>
            <person name="Goeker M."/>
        </authorList>
    </citation>
    <scope>NUCLEOTIDE SEQUENCE [LARGE SCALE GENOMIC DNA]</scope>
    <source>
        <strain evidence="2 3">DSM 25024</strain>
    </source>
</reference>
<dbReference type="Proteomes" id="UP000531216">
    <property type="component" value="Unassembled WGS sequence"/>
</dbReference>
<sequence length="258" mass="28721">MTSLLERVGVDAATLGLWRSIVVYNGQPWRRRGLDRFLAALIGPGDLAFDIGAHVGSRSRALARIGARVVAFEPQPLFADYLARRLDPSRIRLDRRAVGREPGEATLAISARHPTVSTLSNDWRNRVAADEGFRRVEWDARVSVEVTTLDALIEEYGEPAFCKIDVEGHEGEVLAGLSRPLRCVAFEYTPATLDLAGECLDRLASLGPYEFNFVIGEEAAFRIPSFLPLEAFRERLAEEADRNRRSGDVYARLVERPA</sequence>
<dbReference type="Pfam" id="PF05050">
    <property type="entry name" value="Methyltransf_21"/>
    <property type="match status" value="1"/>
</dbReference>
<accession>A0A7W6BPH5</accession>
<dbReference type="AlphaFoldDB" id="A0A7W6BPH5"/>
<evidence type="ECO:0000313" key="2">
    <source>
        <dbReference type="EMBL" id="MBB3935706.1"/>
    </source>
</evidence>
<dbReference type="NCBIfam" id="TIGR01444">
    <property type="entry name" value="fkbM_fam"/>
    <property type="match status" value="1"/>
</dbReference>
<evidence type="ECO:0000313" key="3">
    <source>
        <dbReference type="Proteomes" id="UP000531216"/>
    </source>
</evidence>